<keyword evidence="1" id="KW-0472">Membrane</keyword>
<reference evidence="2 3" key="1">
    <citation type="submission" date="2013-07" db="EMBL/GenBank/DDBJ databases">
        <authorList>
            <person name="Weinstock G."/>
            <person name="Sodergren E."/>
            <person name="Wylie T."/>
            <person name="Fulton L."/>
            <person name="Fulton R."/>
            <person name="Fronick C."/>
            <person name="O'Laughlin M."/>
            <person name="Godfrey J."/>
            <person name="Miner T."/>
            <person name="Herter B."/>
            <person name="Appelbaum E."/>
            <person name="Cordes M."/>
            <person name="Lek S."/>
            <person name="Wollam A."/>
            <person name="Pepin K.H."/>
            <person name="Palsikar V.B."/>
            <person name="Mitreva M."/>
            <person name="Wilson R.K."/>
        </authorList>
    </citation>
    <scope>NUCLEOTIDE SEQUENCE [LARGE SCALE GENOMIC DNA]</scope>
    <source>
        <strain evidence="2 3">ATCC 14940</strain>
    </source>
</reference>
<evidence type="ECO:0000256" key="1">
    <source>
        <dbReference type="SAM" id="Phobius"/>
    </source>
</evidence>
<keyword evidence="1" id="KW-0812">Transmembrane</keyword>
<feature type="non-terminal residue" evidence="2">
    <location>
        <position position="1"/>
    </location>
</feature>
<organism evidence="2 3">
    <name type="scientific">[Clostridium] symbiosum ATCC 14940</name>
    <dbReference type="NCBI Taxonomy" id="411472"/>
    <lineage>
        <taxon>Bacteria</taxon>
        <taxon>Bacillati</taxon>
        <taxon>Bacillota</taxon>
        <taxon>Clostridia</taxon>
        <taxon>Lachnospirales</taxon>
        <taxon>Lachnospiraceae</taxon>
        <taxon>Otoolea</taxon>
    </lineage>
</organism>
<gene>
    <name evidence="2" type="ORF">CLOSYM_01381</name>
</gene>
<dbReference type="Proteomes" id="UP000016491">
    <property type="component" value="Unassembled WGS sequence"/>
</dbReference>
<evidence type="ECO:0000313" key="2">
    <source>
        <dbReference type="EMBL" id="ERI78646.1"/>
    </source>
</evidence>
<dbReference type="AlphaFoldDB" id="A0ABC9U035"/>
<dbReference type="EMBL" id="AWSU01000113">
    <property type="protein sequence ID" value="ERI78646.1"/>
    <property type="molecule type" value="Genomic_DNA"/>
</dbReference>
<feature type="transmembrane region" description="Helical" evidence="1">
    <location>
        <begin position="20"/>
        <end position="40"/>
    </location>
</feature>
<keyword evidence="1" id="KW-1133">Transmembrane helix</keyword>
<evidence type="ECO:0000313" key="3">
    <source>
        <dbReference type="Proteomes" id="UP000016491"/>
    </source>
</evidence>
<comment type="caution">
    <text evidence="2">The sequence shown here is derived from an EMBL/GenBank/DDBJ whole genome shotgun (WGS) entry which is preliminary data.</text>
</comment>
<sequence>ILFSFQGSLLLNAVVCSQQQLLYLTIIVFVCQQLFFISFFETAARFQQLEYHIITFIRCQHLF</sequence>
<protein>
    <submittedName>
        <fullName evidence="2">Uncharacterized protein</fullName>
    </submittedName>
</protein>
<name>A0ABC9U035_CLOSY</name>
<proteinExistence type="predicted"/>
<accession>A0ABC9U035</accession>